<dbReference type="KEGG" id="buu:WS70_28355"/>
<evidence type="ECO:0000256" key="3">
    <source>
        <dbReference type="ARBA" id="ARBA00022833"/>
    </source>
</evidence>
<reference evidence="6 7" key="1">
    <citation type="submission" date="2015-12" db="EMBL/GenBank/DDBJ databases">
        <title>Diversity of Burkholderia near neighbor genomes.</title>
        <authorList>
            <person name="Sahl J."/>
            <person name="Wagner D."/>
            <person name="Keim P."/>
        </authorList>
    </citation>
    <scope>NUCLEOTIDE SEQUENCE [LARGE SCALE GENOMIC DNA]</scope>
    <source>
        <strain evidence="6 7">BDU6</strain>
    </source>
</reference>
<dbReference type="GO" id="GO:0008270">
    <property type="term" value="F:zinc ion binding"/>
    <property type="evidence" value="ECO:0007669"/>
    <property type="project" value="UniProtKB-KW"/>
</dbReference>
<organism evidence="6 7">
    <name type="scientific">Burkholderia mayonis</name>
    <dbReference type="NCBI Taxonomy" id="1385591"/>
    <lineage>
        <taxon>Bacteria</taxon>
        <taxon>Pseudomonadati</taxon>
        <taxon>Pseudomonadota</taxon>
        <taxon>Betaproteobacteria</taxon>
        <taxon>Burkholderiales</taxon>
        <taxon>Burkholderiaceae</taxon>
        <taxon>Burkholderia</taxon>
        <taxon>pseudomallei group</taxon>
    </lineage>
</organism>
<proteinExistence type="predicted"/>
<dbReference type="PANTHER" id="PTHR33823:SF4">
    <property type="entry name" value="GENERAL STRESS PROTEIN 16O"/>
    <property type="match status" value="1"/>
</dbReference>
<feature type="domain" description="Zinc finger DksA/TraR C4-type" evidence="5">
    <location>
        <begin position="86"/>
        <end position="121"/>
    </location>
</feature>
<dbReference type="PANTHER" id="PTHR33823">
    <property type="entry name" value="RNA POLYMERASE-BINDING TRANSCRIPTION FACTOR DKSA-RELATED"/>
    <property type="match status" value="1"/>
</dbReference>
<sequence>MAAFDEHQLQVLSDLLNACKQALQADVRTCEQHRADEPYANLAGQAPDEGDEANADLFVDVDHALIGMKLAELRDVDAALQRIARRSYGSCADCGQPIEYERLLARPTALRCASCQHAHERQFATQPRSSL</sequence>
<keyword evidence="7" id="KW-1185">Reference proteome</keyword>
<dbReference type="Gene3D" id="1.20.120.910">
    <property type="entry name" value="DksA, coiled-coil domain"/>
    <property type="match status" value="1"/>
</dbReference>
<evidence type="ECO:0000259" key="5">
    <source>
        <dbReference type="Pfam" id="PF01258"/>
    </source>
</evidence>
<evidence type="ECO:0000256" key="4">
    <source>
        <dbReference type="PROSITE-ProRule" id="PRU00510"/>
    </source>
</evidence>
<feature type="zinc finger region" description="dksA C4-type" evidence="4">
    <location>
        <begin position="91"/>
        <end position="115"/>
    </location>
</feature>
<dbReference type="InterPro" id="IPR037187">
    <property type="entry name" value="DnaK_N"/>
</dbReference>
<dbReference type="Pfam" id="PF01258">
    <property type="entry name" value="zf-dskA_traR"/>
    <property type="match status" value="1"/>
</dbReference>
<dbReference type="SUPFAM" id="SSF109635">
    <property type="entry name" value="DnaK suppressor protein DksA, alpha-hairpin domain"/>
    <property type="match status" value="1"/>
</dbReference>
<dbReference type="PROSITE" id="PS51128">
    <property type="entry name" value="ZF_DKSA_2"/>
    <property type="match status" value="1"/>
</dbReference>
<evidence type="ECO:0000313" key="7">
    <source>
        <dbReference type="Proteomes" id="UP000062519"/>
    </source>
</evidence>
<evidence type="ECO:0000256" key="1">
    <source>
        <dbReference type="ARBA" id="ARBA00022723"/>
    </source>
</evidence>
<evidence type="ECO:0000256" key="2">
    <source>
        <dbReference type="ARBA" id="ARBA00022771"/>
    </source>
</evidence>
<dbReference type="SUPFAM" id="SSF57716">
    <property type="entry name" value="Glucocorticoid receptor-like (DNA-binding domain)"/>
    <property type="match status" value="1"/>
</dbReference>
<dbReference type="RefSeq" id="WP_059473898.1">
    <property type="nucleotide sequence ID" value="NZ_CP013387.1"/>
</dbReference>
<keyword evidence="3" id="KW-0862">Zinc</keyword>
<dbReference type="AlphaFoldDB" id="A0A1B4FQD8"/>
<name>A0A1B4FQD8_9BURK</name>
<keyword evidence="2" id="KW-0863">Zinc-finger</keyword>
<keyword evidence="1" id="KW-0479">Metal-binding</keyword>
<dbReference type="EMBL" id="CP013387">
    <property type="protein sequence ID" value="AOJ05876.1"/>
    <property type="molecule type" value="Genomic_DNA"/>
</dbReference>
<dbReference type="InterPro" id="IPR000962">
    <property type="entry name" value="Znf_DskA_TraR"/>
</dbReference>
<dbReference type="Proteomes" id="UP000062519">
    <property type="component" value="Chromosome 2"/>
</dbReference>
<evidence type="ECO:0000313" key="6">
    <source>
        <dbReference type="EMBL" id="AOJ05876.1"/>
    </source>
</evidence>
<accession>A0A1B4FQD8</accession>
<gene>
    <name evidence="6" type="ORF">WS70_28355</name>
</gene>
<protein>
    <submittedName>
        <fullName evidence="6">Conjugal transfer protein TraR</fullName>
    </submittedName>
</protein>